<feature type="domain" description="PAS" evidence="3">
    <location>
        <begin position="362"/>
        <end position="413"/>
    </location>
</feature>
<dbReference type="CDD" id="cd00130">
    <property type="entry name" value="PAS"/>
    <property type="match status" value="3"/>
</dbReference>
<dbReference type="Pfam" id="PF08448">
    <property type="entry name" value="PAS_4"/>
    <property type="match status" value="3"/>
</dbReference>
<evidence type="ECO:0000313" key="4">
    <source>
        <dbReference type="EMBL" id="MFC4542189.1"/>
    </source>
</evidence>
<organism evidence="4 5">
    <name type="scientific">Halosolutus amylolyticus</name>
    <dbReference type="NCBI Taxonomy" id="2932267"/>
    <lineage>
        <taxon>Archaea</taxon>
        <taxon>Methanobacteriati</taxon>
        <taxon>Methanobacteriota</taxon>
        <taxon>Stenosarchaea group</taxon>
        <taxon>Halobacteria</taxon>
        <taxon>Halobacteriales</taxon>
        <taxon>Natrialbaceae</taxon>
        <taxon>Halosolutus</taxon>
    </lineage>
</organism>
<feature type="domain" description="PAS" evidence="3">
    <location>
        <begin position="245"/>
        <end position="293"/>
    </location>
</feature>
<keyword evidence="1" id="KW-0805">Transcription regulation</keyword>
<sequence>MNSGLASPEPIPVCVLVVGSGDWARRVSAAFEDDEITISGPIADVDDADLAAADCVLTDDRAVLPAVESKPVLFVVDPDADRDDDPFDDATDVVATPTLEDPSLLANRLRQTIEFHSTRAAVERREEWFRALIERSSDLLAVLSASGRVTYVSPSVERVVGAEPTDLLGDHVIDAVHPDDRVDVVQAFEAVCADDLGASRTVEYRYRDDDDTWGVYEAVLTNRLDDPVVGGVIASIRDVTQFHRVQQELGESFERVTDAFFALDTEFRFTYVNDRAGELIEFEPEELVGREFLDVFPGMRGTAFEEQSLEAMTEQEPRTLERYYDPYDMWVEARIYPSRSGISVYFRDITDRVERERELSERTERLQTLVENAPIILYVLDEDGTFTLSEGRGLDNVGIEPSEVVGDTIFEVFEDYPDIREDARRALEGESVHCQRRVRDRVFESWYRPITTDGTVDRVIGVAVDVTERVQYQETLNALHEATSHLLTVESKQAACEYIVDVATEVLDIDSVVYRFDEQHNELVPAAYSSAFETTIGSPRRLGPDEGLAWQTFVEGHPRVVDDVDGTDRWFDAATVRSALYVPLGEHGVLVALSPDSNAYDEETVELADLFATTAEAALDRIGRTSRLHDHERELKQQNIHLERLNHANQVRQDIEQLLLMADSRSEIEAGICDRLADLDSCSMAWIGEPDPSGNRIRSRSVAGLDRGYLDSVTVTTVDDSAAEPAGRTARTRTPTYVENVADAVRDGAWRADALSRNFQSVYAVPLVYDDFLYGVLTIYGEDRDVFDETFRSTLSELGETIAYAIDAVKRKNALLDDERTEIELELEEESILCRLAARLDTRLTFEGATSRADGSTIVFVAADRSIDAADLDDAVADVDGIDRVAIIAETADQTLVQLQFAESFLGSIVDAHGATLRSFTTDGTTARAIVDVPDAIEIREVLSDVERHGLPVSMVARREQPTVEETTLDARSRNALLETLTDRQREVVQTAYHGGFFEWPRETTGEEIAESLDISPPAFHKHVRTVEEKLLAALFDSTSGVPEG</sequence>
<dbReference type="SUPFAM" id="SSF55785">
    <property type="entry name" value="PYP-like sensor domain (PAS domain)"/>
    <property type="match status" value="3"/>
</dbReference>
<gene>
    <name evidence="4" type="ORF">ACFO5R_09635</name>
</gene>
<evidence type="ECO:0000256" key="1">
    <source>
        <dbReference type="ARBA" id="ARBA00023015"/>
    </source>
</evidence>
<dbReference type="Gene3D" id="3.30.450.20">
    <property type="entry name" value="PAS domain"/>
    <property type="match status" value="3"/>
</dbReference>
<dbReference type="SUPFAM" id="SSF55781">
    <property type="entry name" value="GAF domain-like"/>
    <property type="match status" value="2"/>
</dbReference>
<dbReference type="Proteomes" id="UP001595898">
    <property type="component" value="Unassembled WGS sequence"/>
</dbReference>
<dbReference type="InterPro" id="IPR003018">
    <property type="entry name" value="GAF"/>
</dbReference>
<dbReference type="SUPFAM" id="SSF88659">
    <property type="entry name" value="Sigma3 and sigma4 domains of RNA polymerase sigma factors"/>
    <property type="match status" value="1"/>
</dbReference>
<dbReference type="RefSeq" id="WP_250141590.1">
    <property type="nucleotide sequence ID" value="NZ_JALIQP010000004.1"/>
</dbReference>
<dbReference type="SMART" id="SM00065">
    <property type="entry name" value="GAF"/>
    <property type="match status" value="2"/>
</dbReference>
<dbReference type="InterPro" id="IPR036388">
    <property type="entry name" value="WH-like_DNA-bd_sf"/>
</dbReference>
<dbReference type="InterPro" id="IPR000014">
    <property type="entry name" value="PAS"/>
</dbReference>
<feature type="domain" description="PAS" evidence="3">
    <location>
        <begin position="125"/>
        <end position="195"/>
    </location>
</feature>
<dbReference type="InterPro" id="IPR013324">
    <property type="entry name" value="RNA_pol_sigma_r3/r4-like"/>
</dbReference>
<dbReference type="InterPro" id="IPR013656">
    <property type="entry name" value="PAS_4"/>
</dbReference>
<evidence type="ECO:0000259" key="3">
    <source>
        <dbReference type="PROSITE" id="PS50112"/>
    </source>
</evidence>
<dbReference type="AlphaFoldDB" id="A0ABD5PQK8"/>
<dbReference type="InterPro" id="IPR007050">
    <property type="entry name" value="HTH_bacterioopsin"/>
</dbReference>
<dbReference type="PROSITE" id="PS50112">
    <property type="entry name" value="PAS"/>
    <property type="match status" value="3"/>
</dbReference>
<dbReference type="PANTHER" id="PTHR34236:SF1">
    <property type="entry name" value="DIMETHYL SULFOXIDE REDUCTASE TRANSCRIPTIONAL ACTIVATOR"/>
    <property type="match status" value="1"/>
</dbReference>
<dbReference type="PANTHER" id="PTHR34236">
    <property type="entry name" value="DIMETHYL SULFOXIDE REDUCTASE TRANSCRIPTIONAL ACTIVATOR"/>
    <property type="match status" value="1"/>
</dbReference>
<dbReference type="Gene3D" id="3.30.450.40">
    <property type="match status" value="2"/>
</dbReference>
<dbReference type="Pfam" id="PF04967">
    <property type="entry name" value="HTH_10"/>
    <property type="match status" value="1"/>
</dbReference>
<evidence type="ECO:0000313" key="5">
    <source>
        <dbReference type="Proteomes" id="UP001595898"/>
    </source>
</evidence>
<evidence type="ECO:0000256" key="2">
    <source>
        <dbReference type="ARBA" id="ARBA00023163"/>
    </source>
</evidence>
<reference evidence="4 5" key="1">
    <citation type="journal article" date="2019" name="Int. J. Syst. Evol. Microbiol.">
        <title>The Global Catalogue of Microorganisms (GCM) 10K type strain sequencing project: providing services to taxonomists for standard genome sequencing and annotation.</title>
        <authorList>
            <consortium name="The Broad Institute Genomics Platform"/>
            <consortium name="The Broad Institute Genome Sequencing Center for Infectious Disease"/>
            <person name="Wu L."/>
            <person name="Ma J."/>
        </authorList>
    </citation>
    <scope>NUCLEOTIDE SEQUENCE [LARGE SCALE GENOMIC DNA]</scope>
    <source>
        <strain evidence="4 5">WLHS5</strain>
    </source>
</reference>
<dbReference type="InterPro" id="IPR029016">
    <property type="entry name" value="GAF-like_dom_sf"/>
</dbReference>
<dbReference type="NCBIfam" id="TIGR00229">
    <property type="entry name" value="sensory_box"/>
    <property type="match status" value="3"/>
</dbReference>
<dbReference type="InterPro" id="IPR035965">
    <property type="entry name" value="PAS-like_dom_sf"/>
</dbReference>
<keyword evidence="5" id="KW-1185">Reference proteome</keyword>
<accession>A0ABD5PQK8</accession>
<dbReference type="Pfam" id="PF13185">
    <property type="entry name" value="GAF_2"/>
    <property type="match status" value="2"/>
</dbReference>
<protein>
    <submittedName>
        <fullName evidence="4">PAS domain S-box protein</fullName>
    </submittedName>
</protein>
<keyword evidence="2" id="KW-0804">Transcription</keyword>
<name>A0ABD5PQK8_9EURY</name>
<proteinExistence type="predicted"/>
<dbReference type="SMART" id="SM00091">
    <property type="entry name" value="PAS"/>
    <property type="match status" value="3"/>
</dbReference>
<dbReference type="EMBL" id="JBHSFA010000005">
    <property type="protein sequence ID" value="MFC4542189.1"/>
    <property type="molecule type" value="Genomic_DNA"/>
</dbReference>
<dbReference type="Pfam" id="PF15915">
    <property type="entry name" value="BAT"/>
    <property type="match status" value="1"/>
</dbReference>
<dbReference type="InterPro" id="IPR031803">
    <property type="entry name" value="BAT_GAF/HTH-assoc"/>
</dbReference>
<comment type="caution">
    <text evidence="4">The sequence shown here is derived from an EMBL/GenBank/DDBJ whole genome shotgun (WGS) entry which is preliminary data.</text>
</comment>
<dbReference type="Gene3D" id="1.10.10.10">
    <property type="entry name" value="Winged helix-like DNA-binding domain superfamily/Winged helix DNA-binding domain"/>
    <property type="match status" value="1"/>
</dbReference>